<name>Q6ML41_BDEBA</name>
<dbReference type="Proteomes" id="UP000008080">
    <property type="component" value="Chromosome"/>
</dbReference>
<dbReference type="KEGG" id="bba:Bd2180"/>
<dbReference type="RefSeq" id="WP_011164618.1">
    <property type="nucleotide sequence ID" value="NC_005363.1"/>
</dbReference>
<dbReference type="STRING" id="264462.Bd2180"/>
<accession>Q6ML41</accession>
<organism evidence="1 2">
    <name type="scientific">Bdellovibrio bacteriovorus (strain ATCC 15356 / DSM 50701 / NCIMB 9529 / HD100)</name>
    <dbReference type="NCBI Taxonomy" id="264462"/>
    <lineage>
        <taxon>Bacteria</taxon>
        <taxon>Pseudomonadati</taxon>
        <taxon>Bdellovibrionota</taxon>
        <taxon>Bdellovibrionia</taxon>
        <taxon>Bdellovibrionales</taxon>
        <taxon>Pseudobdellovibrionaceae</taxon>
        <taxon>Bdellovibrio</taxon>
    </lineage>
</organism>
<protein>
    <submittedName>
        <fullName evidence="1">Uncharacterized protein</fullName>
    </submittedName>
</protein>
<dbReference type="HOGENOM" id="CLU_1944501_0_0_7"/>
<keyword evidence="2" id="KW-1185">Reference proteome</keyword>
<sequence>MKTDKDWVELVLSRMKRGQEHLQPQMEKAVQEQIDMPERLWVYYALSILMRHPEQTRWDLLMAELESLIQDETQGDLCEIIYQEVLETFANAISNQSFEHHWITPHIGPLSRDYIQAYDKFMGGKTPGF</sequence>
<evidence type="ECO:0000313" key="1">
    <source>
        <dbReference type="EMBL" id="CAE80016.1"/>
    </source>
</evidence>
<dbReference type="GeneID" id="93013119"/>
<dbReference type="AlphaFoldDB" id="Q6ML41"/>
<proteinExistence type="predicted"/>
<gene>
    <name evidence="1" type="ordered locus">Bd2180</name>
</gene>
<dbReference type="EMBL" id="BX842651">
    <property type="protein sequence ID" value="CAE80016.1"/>
    <property type="molecule type" value="Genomic_DNA"/>
</dbReference>
<reference evidence="1 2" key="1">
    <citation type="journal article" date="2004" name="Science">
        <title>A predator unmasked: life cycle of Bdellovibrio bacteriovorus from a genomic perspective.</title>
        <authorList>
            <person name="Rendulic S."/>
            <person name="Jagtap P."/>
            <person name="Rosinus A."/>
            <person name="Eppinger M."/>
            <person name="Baar C."/>
            <person name="Lanz C."/>
            <person name="Keller H."/>
            <person name="Lambert C."/>
            <person name="Evans K.J."/>
            <person name="Goesmann A."/>
            <person name="Meyer F."/>
            <person name="Sockett R.E."/>
            <person name="Schuster S.C."/>
        </authorList>
    </citation>
    <scope>NUCLEOTIDE SEQUENCE [LARGE SCALE GENOMIC DNA]</scope>
    <source>
        <strain evidence="2">ATCC 15356 / DSM 50701 / NCIMB 9529 / HD100</strain>
    </source>
</reference>
<evidence type="ECO:0000313" key="2">
    <source>
        <dbReference type="Proteomes" id="UP000008080"/>
    </source>
</evidence>